<evidence type="ECO:0000313" key="4">
    <source>
        <dbReference type="Proteomes" id="UP000612808"/>
    </source>
</evidence>
<keyword evidence="1" id="KW-0812">Transmembrane</keyword>
<name>A0A8J3NE01_9ACTN</name>
<dbReference type="EMBL" id="BOMB01000024">
    <property type="protein sequence ID" value="GID13537.1"/>
    <property type="molecule type" value="Genomic_DNA"/>
</dbReference>
<dbReference type="AlphaFoldDB" id="A0A8J3NE01"/>
<feature type="transmembrane region" description="Helical" evidence="1">
    <location>
        <begin position="67"/>
        <end position="92"/>
    </location>
</feature>
<gene>
    <name evidence="3" type="ORF">Aru02nite_44260</name>
</gene>
<evidence type="ECO:0000259" key="2">
    <source>
        <dbReference type="Pfam" id="PF11203"/>
    </source>
</evidence>
<keyword evidence="1" id="KW-0472">Membrane</keyword>
<dbReference type="Proteomes" id="UP000612808">
    <property type="component" value="Unassembled WGS sequence"/>
</dbReference>
<feature type="transmembrane region" description="Helical" evidence="1">
    <location>
        <begin position="38"/>
        <end position="61"/>
    </location>
</feature>
<accession>A0A8J3NE01</accession>
<comment type="caution">
    <text evidence="3">The sequence shown here is derived from an EMBL/GenBank/DDBJ whole genome shotgun (WGS) entry which is preliminary data.</text>
</comment>
<dbReference type="Pfam" id="PF11203">
    <property type="entry name" value="EccE"/>
    <property type="match status" value="1"/>
</dbReference>
<evidence type="ECO:0000313" key="3">
    <source>
        <dbReference type="EMBL" id="GID13537.1"/>
    </source>
</evidence>
<proteinExistence type="predicted"/>
<feature type="domain" description="Type VII secretion system protein EccE" evidence="2">
    <location>
        <begin position="223"/>
        <end position="323"/>
    </location>
</feature>
<dbReference type="InterPro" id="IPR050051">
    <property type="entry name" value="EccE_dom"/>
</dbReference>
<reference evidence="3" key="1">
    <citation type="submission" date="2021-01" db="EMBL/GenBank/DDBJ databases">
        <title>Whole genome shotgun sequence of Actinocatenispora rupis NBRC 107355.</title>
        <authorList>
            <person name="Komaki H."/>
            <person name="Tamura T."/>
        </authorList>
    </citation>
    <scope>NUCLEOTIDE SEQUENCE</scope>
    <source>
        <strain evidence="3">NBRC 107355</strain>
    </source>
</reference>
<keyword evidence="4" id="KW-1185">Reference proteome</keyword>
<protein>
    <submittedName>
        <fullName evidence="3">Type VII secretion protein EccE</fullName>
    </submittedName>
</protein>
<dbReference type="RefSeq" id="WP_203660648.1">
    <property type="nucleotide sequence ID" value="NZ_BAAAZM010000011.1"/>
</dbReference>
<organism evidence="3 4">
    <name type="scientific">Actinocatenispora rupis</name>
    <dbReference type="NCBI Taxonomy" id="519421"/>
    <lineage>
        <taxon>Bacteria</taxon>
        <taxon>Bacillati</taxon>
        <taxon>Actinomycetota</taxon>
        <taxon>Actinomycetes</taxon>
        <taxon>Micromonosporales</taxon>
        <taxon>Micromonosporaceae</taxon>
        <taxon>Actinocatenispora</taxon>
    </lineage>
</organism>
<sequence length="415" mass="43993">MTMNQAPSRVRAVARVGADPAPTGRGPATFLRRRRHGYLGPVSVLQLVLIEALIVGVLVLFRHSLVLLIVGCLLAATVLVLTFARSGGRWWLERMLLRRQYRRRKGSSHLPADDSRLVSLHRLVPDLTIRTVEGPGGTEVGIGRDGAGSFAVVAIAPQAGLNGDPLGDIPLSKLAGLVQDAEQPGAVLQVVRHSVPATGAGPGGQPAADSYRELASRYGVGMAADQATWVAIRFDARTVAEASVGAPDDSAEIPLMLSVLVRRVGKVLRRSGLEYQVLSADGLIEALTRSCELEQPPPGPQPRNAESWTGWRSASLLHACFWVSGWPDLRNSGAFLDEMSRTQAALTSVALILAPLGDLIELRCLLRVASEPSLLDQTCSAARQAVSRSGGSVFRLDGEQAPAVYATAPTGGGAR</sequence>
<keyword evidence="1" id="KW-1133">Transmembrane helix</keyword>
<evidence type="ECO:0000256" key="1">
    <source>
        <dbReference type="SAM" id="Phobius"/>
    </source>
</evidence>